<evidence type="ECO:0000313" key="5">
    <source>
        <dbReference type="EMBL" id="CAF4199064.1"/>
    </source>
</evidence>
<dbReference type="EMBL" id="CAJNOV010013147">
    <property type="protein sequence ID" value="CAF1512581.1"/>
    <property type="molecule type" value="Genomic_DNA"/>
</dbReference>
<protein>
    <recommendedName>
        <fullName evidence="7">PID domain-containing protein</fullName>
    </recommendedName>
</protein>
<feature type="region of interest" description="Disordered" evidence="1">
    <location>
        <begin position="287"/>
        <end position="347"/>
    </location>
</feature>
<gene>
    <name evidence="5" type="ORF">BYL167_LOCUS23577</name>
    <name evidence="2" type="ORF">CJN711_LOCUS27914</name>
    <name evidence="4" type="ORF">GIL414_LOCUS4725</name>
    <name evidence="3" type="ORF">KQP761_LOCUS32862</name>
</gene>
<dbReference type="Proteomes" id="UP000663834">
    <property type="component" value="Unassembled WGS sequence"/>
</dbReference>
<dbReference type="Proteomes" id="UP000681720">
    <property type="component" value="Unassembled WGS sequence"/>
</dbReference>
<dbReference type="PANTHER" id="PTHR21219:SF3">
    <property type="entry name" value="FI19613P1"/>
    <property type="match status" value="1"/>
</dbReference>
<proteinExistence type="predicted"/>
<sequence length="723" mass="82959">MTSPDQLPIIPEAQVIEPIVQCGVLYLGTALPSPGRRGLDSVQEPFAHRYPVDGTNTVRGIDAILSIYENGMQLAFARQPHTVIFFPISSLLYCASLRFSIVESDHISSIDWRFITLDTTVKSQSNHPPLFCAVVQRTQIVPGDECHCFITKSDDAALALVRTISEVYATLKNNVKPFKSPIFYQLDRYGRKITETTGIIYISPDNDNEARAKKITDHNSFKHSTDRNCLLDSSSYGYFYRTDASSIEKWELWGDADVNQSRPRPPASPFGLHHGLYHDDLTHEVHHHLSHMDDEDRSTSSSCSSSSSESNQYDRHRHSSKQRSKHETDPFNTLVPQSQTSSFDPSLAPQYNVQFNTIQKPPIVIEKVIPNNRMMAIPQQVPNYAFQQVEQAQNYGFQQAEQTQNYGFQQAEQTQNYGFQQAEQVPTYVFQQPQQVFNPSVPIQEPDTDYASMYDGYYINERGEKITREGNRILYMDVIQANATDNDLVPKSNEASKVPRRHRRRHRRRFNHVPVLDAQAVESIINEKKAKQQRRKTTDADEKYLTTSDMLEMVDEYFGEYKGKKHKSKNHPVQTKLDHLELSNIQEYQESNSSNNKTYHRRRRSHATLTSGPSITYVERPPPMKHASEQTWIEHQQQSNFPPLNNEQVNEYVTNIYGTSKHELQSVKSPAPSTNNREAQAFQTNTHPVTPTNEEFISPFRYMQSSVNPLLIREYHKALRGVQ</sequence>
<reference evidence="3" key="1">
    <citation type="submission" date="2021-02" db="EMBL/GenBank/DDBJ databases">
        <authorList>
            <person name="Nowell W R."/>
        </authorList>
    </citation>
    <scope>NUCLEOTIDE SEQUENCE</scope>
</reference>
<dbReference type="EMBL" id="CAJOBH010017414">
    <property type="protein sequence ID" value="CAF4199064.1"/>
    <property type="molecule type" value="Genomic_DNA"/>
</dbReference>
<dbReference type="PANTHER" id="PTHR21219">
    <property type="entry name" value="FI19613P1"/>
    <property type="match status" value="1"/>
</dbReference>
<feature type="compositionally biased region" description="Polar residues" evidence="1">
    <location>
        <begin position="330"/>
        <end position="347"/>
    </location>
</feature>
<dbReference type="Proteomes" id="UP000681967">
    <property type="component" value="Unassembled WGS sequence"/>
</dbReference>
<comment type="caution">
    <text evidence="3">The sequence shown here is derived from an EMBL/GenBank/DDBJ whole genome shotgun (WGS) entry which is preliminary data.</text>
</comment>
<evidence type="ECO:0000313" key="2">
    <source>
        <dbReference type="EMBL" id="CAF1512581.1"/>
    </source>
</evidence>
<evidence type="ECO:0000313" key="4">
    <source>
        <dbReference type="EMBL" id="CAF3865418.1"/>
    </source>
</evidence>
<evidence type="ECO:0008006" key="7">
    <source>
        <dbReference type="Google" id="ProtNLM"/>
    </source>
</evidence>
<dbReference type="Proteomes" id="UP000663855">
    <property type="component" value="Unassembled WGS sequence"/>
</dbReference>
<name>A0A816FQR9_9BILA</name>
<feature type="region of interest" description="Disordered" evidence="1">
    <location>
        <begin position="589"/>
        <end position="629"/>
    </location>
</feature>
<feature type="compositionally biased region" description="Basic residues" evidence="1">
    <location>
        <begin position="315"/>
        <end position="324"/>
    </location>
</feature>
<evidence type="ECO:0000313" key="6">
    <source>
        <dbReference type="Proteomes" id="UP000663834"/>
    </source>
</evidence>
<dbReference type="OrthoDB" id="10007483at2759"/>
<dbReference type="AlphaFoldDB" id="A0A816FQR9"/>
<feature type="compositionally biased region" description="Low complexity" evidence="1">
    <location>
        <begin position="299"/>
        <end position="310"/>
    </location>
</feature>
<evidence type="ECO:0000256" key="1">
    <source>
        <dbReference type="SAM" id="MobiDB-lite"/>
    </source>
</evidence>
<accession>A0A816FQR9</accession>
<dbReference type="EMBL" id="CAJOBJ010001172">
    <property type="protein sequence ID" value="CAF3865418.1"/>
    <property type="molecule type" value="Genomic_DNA"/>
</dbReference>
<evidence type="ECO:0000313" key="3">
    <source>
        <dbReference type="EMBL" id="CAF1664832.1"/>
    </source>
</evidence>
<dbReference type="EMBL" id="CAJNOW010018386">
    <property type="protein sequence ID" value="CAF1664832.1"/>
    <property type="molecule type" value="Genomic_DNA"/>
</dbReference>
<organism evidence="3 6">
    <name type="scientific">Rotaria magnacalcarata</name>
    <dbReference type="NCBI Taxonomy" id="392030"/>
    <lineage>
        <taxon>Eukaryota</taxon>
        <taxon>Metazoa</taxon>
        <taxon>Spiralia</taxon>
        <taxon>Gnathifera</taxon>
        <taxon>Rotifera</taxon>
        <taxon>Eurotatoria</taxon>
        <taxon>Bdelloidea</taxon>
        <taxon>Philodinida</taxon>
        <taxon>Philodinidae</taxon>
        <taxon>Rotaria</taxon>
    </lineage>
</organism>